<keyword evidence="7 11" id="KW-0472">Membrane</keyword>
<dbReference type="Gene3D" id="1.10.10.1320">
    <property type="entry name" value="Anti-sigma factor, zinc-finger domain"/>
    <property type="match status" value="1"/>
</dbReference>
<keyword evidence="3" id="KW-1003">Cell membrane</keyword>
<reference evidence="14 15" key="1">
    <citation type="submission" date="2021-01" db="EMBL/GenBank/DDBJ databases">
        <title>Whole genome shotgun sequence of Asanoa iriomotensis NBRC 100142.</title>
        <authorList>
            <person name="Komaki H."/>
            <person name="Tamura T."/>
        </authorList>
    </citation>
    <scope>NUCLEOTIDE SEQUENCE [LARGE SCALE GENOMIC DNA]</scope>
    <source>
        <strain evidence="14 15">NBRC 100142</strain>
    </source>
</reference>
<keyword evidence="5 11" id="KW-1133">Transmembrane helix</keyword>
<dbReference type="Pfam" id="PF13490">
    <property type="entry name" value="zf-HC2"/>
    <property type="match status" value="1"/>
</dbReference>
<evidence type="ECO:0000256" key="7">
    <source>
        <dbReference type="ARBA" id="ARBA00023136"/>
    </source>
</evidence>
<evidence type="ECO:0000256" key="1">
    <source>
        <dbReference type="ARBA" id="ARBA00004167"/>
    </source>
</evidence>
<evidence type="ECO:0000259" key="13">
    <source>
        <dbReference type="Pfam" id="PF13490"/>
    </source>
</evidence>
<sequence length="246" mass="25116">MTGGDVHTLSGAYALDALSDTERASFAGHVDDCPTCALEVAELRAAAARLADQAWAVPPPALRTRVLAEIANTRQEQPRPRARGGWTRSHRRYRQLLTAAAVVVLAAGAAAGTYAVQEHRVGQQRAATLDARAQNESVTAILSAPDATVRSGPIDAGGRVTVVASASRDGAVVTLAADHAPAGDHVYQLWLTGPGAAVPAGVLPVGATVVTRVVSGTGTAHGIAVTIEPAAGSRTPTLPLVASVRI</sequence>
<dbReference type="InterPro" id="IPR027383">
    <property type="entry name" value="Znf_put"/>
</dbReference>
<dbReference type="Proteomes" id="UP000624325">
    <property type="component" value="Unassembled WGS sequence"/>
</dbReference>
<evidence type="ECO:0000256" key="3">
    <source>
        <dbReference type="ARBA" id="ARBA00022475"/>
    </source>
</evidence>
<evidence type="ECO:0000313" key="15">
    <source>
        <dbReference type="Proteomes" id="UP000624325"/>
    </source>
</evidence>
<gene>
    <name evidence="14" type="ORF">Air01nite_41190</name>
</gene>
<evidence type="ECO:0000256" key="8">
    <source>
        <dbReference type="ARBA" id="ARBA00023163"/>
    </source>
</evidence>
<dbReference type="InterPro" id="IPR051474">
    <property type="entry name" value="Anti-sigma-K/W_factor"/>
</dbReference>
<evidence type="ECO:0000256" key="11">
    <source>
        <dbReference type="SAM" id="Phobius"/>
    </source>
</evidence>
<organism evidence="14 15">
    <name type="scientific">Asanoa iriomotensis</name>
    <dbReference type="NCBI Taxonomy" id="234613"/>
    <lineage>
        <taxon>Bacteria</taxon>
        <taxon>Bacillati</taxon>
        <taxon>Actinomycetota</taxon>
        <taxon>Actinomycetes</taxon>
        <taxon>Micromonosporales</taxon>
        <taxon>Micromonosporaceae</taxon>
        <taxon>Asanoa</taxon>
    </lineage>
</organism>
<evidence type="ECO:0000256" key="10">
    <source>
        <dbReference type="ARBA" id="ARBA00030803"/>
    </source>
</evidence>
<feature type="domain" description="Putative zinc-finger" evidence="13">
    <location>
        <begin position="5"/>
        <end position="37"/>
    </location>
</feature>
<evidence type="ECO:0000256" key="5">
    <source>
        <dbReference type="ARBA" id="ARBA00022989"/>
    </source>
</evidence>
<feature type="transmembrane region" description="Helical" evidence="11">
    <location>
        <begin position="96"/>
        <end position="116"/>
    </location>
</feature>
<proteinExistence type="predicted"/>
<dbReference type="EMBL" id="BONC01000028">
    <property type="protein sequence ID" value="GIF58024.1"/>
    <property type="molecule type" value="Genomic_DNA"/>
</dbReference>
<name>A0ABQ4C5G5_9ACTN</name>
<evidence type="ECO:0000259" key="12">
    <source>
        <dbReference type="Pfam" id="PF10099"/>
    </source>
</evidence>
<evidence type="ECO:0000256" key="4">
    <source>
        <dbReference type="ARBA" id="ARBA00022692"/>
    </source>
</evidence>
<keyword evidence="8" id="KW-0804">Transcription</keyword>
<dbReference type="PANTHER" id="PTHR37461:SF1">
    <property type="entry name" value="ANTI-SIGMA-K FACTOR RSKA"/>
    <property type="match status" value="1"/>
</dbReference>
<evidence type="ECO:0000256" key="2">
    <source>
        <dbReference type="ARBA" id="ARBA00004236"/>
    </source>
</evidence>
<dbReference type="InterPro" id="IPR041916">
    <property type="entry name" value="Anti_sigma_zinc_sf"/>
</dbReference>
<evidence type="ECO:0000256" key="6">
    <source>
        <dbReference type="ARBA" id="ARBA00023015"/>
    </source>
</evidence>
<accession>A0ABQ4C5G5</accession>
<keyword evidence="4 11" id="KW-0812">Transmembrane</keyword>
<dbReference type="Pfam" id="PF10099">
    <property type="entry name" value="RskA_C"/>
    <property type="match status" value="1"/>
</dbReference>
<comment type="caution">
    <text evidence="14">The sequence shown here is derived from an EMBL/GenBank/DDBJ whole genome shotgun (WGS) entry which is preliminary data.</text>
</comment>
<protein>
    <recommendedName>
        <fullName evidence="10">Regulator of SigK</fullName>
    </recommendedName>
    <alternativeName>
        <fullName evidence="9">Sigma-K anti-sigma factor RskA</fullName>
    </alternativeName>
</protein>
<keyword evidence="6" id="KW-0805">Transcription regulation</keyword>
<comment type="subcellular location">
    <subcellularLocation>
        <location evidence="2">Cell membrane</location>
    </subcellularLocation>
    <subcellularLocation>
        <location evidence="1">Membrane</location>
        <topology evidence="1">Single-pass membrane protein</topology>
    </subcellularLocation>
</comment>
<feature type="domain" description="Anti-sigma K factor RskA C-terminal" evidence="12">
    <location>
        <begin position="98"/>
        <end position="239"/>
    </location>
</feature>
<dbReference type="InterPro" id="IPR018764">
    <property type="entry name" value="RskA_C"/>
</dbReference>
<dbReference type="RefSeq" id="WP_203704357.1">
    <property type="nucleotide sequence ID" value="NZ_BAAALU010000024.1"/>
</dbReference>
<evidence type="ECO:0000256" key="9">
    <source>
        <dbReference type="ARBA" id="ARBA00029829"/>
    </source>
</evidence>
<dbReference type="PANTHER" id="PTHR37461">
    <property type="entry name" value="ANTI-SIGMA-K FACTOR RSKA"/>
    <property type="match status" value="1"/>
</dbReference>
<keyword evidence="15" id="KW-1185">Reference proteome</keyword>
<evidence type="ECO:0000313" key="14">
    <source>
        <dbReference type="EMBL" id="GIF58024.1"/>
    </source>
</evidence>